<reference evidence="2" key="1">
    <citation type="journal article" date="2019" name="Int. J. Syst. Evol. Microbiol.">
        <title>The Global Catalogue of Microorganisms (GCM) 10K type strain sequencing project: providing services to taxonomists for standard genome sequencing and annotation.</title>
        <authorList>
            <consortium name="The Broad Institute Genomics Platform"/>
            <consortium name="The Broad Institute Genome Sequencing Center for Infectious Disease"/>
            <person name="Wu L."/>
            <person name="Ma J."/>
        </authorList>
    </citation>
    <scope>NUCLEOTIDE SEQUENCE [LARGE SCALE GENOMIC DNA]</scope>
    <source>
        <strain evidence="2">JCM 17917</strain>
    </source>
</reference>
<dbReference type="RefSeq" id="WP_345161369.1">
    <property type="nucleotide sequence ID" value="NZ_BAABGX010000001.1"/>
</dbReference>
<keyword evidence="2" id="KW-1185">Reference proteome</keyword>
<comment type="caution">
    <text evidence="1">The sequence shown here is derived from an EMBL/GenBank/DDBJ whole genome shotgun (WGS) entry which is preliminary data.</text>
</comment>
<dbReference type="EMBL" id="BAABGX010000001">
    <property type="protein sequence ID" value="GAA4295654.1"/>
    <property type="molecule type" value="Genomic_DNA"/>
</dbReference>
<gene>
    <name evidence="1" type="ORF">GCM10023183_01730</name>
</gene>
<name>A0ABP8F5N2_9BACT</name>
<sequence>MGTLTSTSGHLLLSISLQDLHQESVCWLQDIAFWKTETAFFQKLLERVNTRVQNLEAKKRIDHFQNLLLYFRGELLDQYRHDIREHEFYLMQLIQNRAQVEEQLYREVHQGFQNQIRAFEADFKQFRLSLYQLAEEYL</sequence>
<evidence type="ECO:0000313" key="1">
    <source>
        <dbReference type="EMBL" id="GAA4295654.1"/>
    </source>
</evidence>
<accession>A0ABP8F5N2</accession>
<dbReference type="Proteomes" id="UP001501844">
    <property type="component" value="Unassembled WGS sequence"/>
</dbReference>
<proteinExistence type="predicted"/>
<organism evidence="1 2">
    <name type="scientific">Nibribacter koreensis</name>
    <dbReference type="NCBI Taxonomy" id="1084519"/>
    <lineage>
        <taxon>Bacteria</taxon>
        <taxon>Pseudomonadati</taxon>
        <taxon>Bacteroidota</taxon>
        <taxon>Cytophagia</taxon>
        <taxon>Cytophagales</taxon>
        <taxon>Hymenobacteraceae</taxon>
        <taxon>Nibribacter</taxon>
    </lineage>
</organism>
<protein>
    <submittedName>
        <fullName evidence="1">Uncharacterized protein</fullName>
    </submittedName>
</protein>
<evidence type="ECO:0000313" key="2">
    <source>
        <dbReference type="Proteomes" id="UP001501844"/>
    </source>
</evidence>